<dbReference type="SUPFAM" id="SSF46894">
    <property type="entry name" value="C-terminal effector domain of the bipartite response regulators"/>
    <property type="match status" value="1"/>
</dbReference>
<dbReference type="SUPFAM" id="SSF52172">
    <property type="entry name" value="CheY-like"/>
    <property type="match status" value="1"/>
</dbReference>
<dbReference type="InterPro" id="IPR001789">
    <property type="entry name" value="Sig_transdc_resp-reg_receiver"/>
</dbReference>
<dbReference type="Pfam" id="PF00072">
    <property type="entry name" value="Response_reg"/>
    <property type="match status" value="1"/>
</dbReference>
<keyword evidence="2" id="KW-0238">DNA-binding</keyword>
<dbReference type="PROSITE" id="PS50110">
    <property type="entry name" value="RESPONSE_REGULATORY"/>
    <property type="match status" value="1"/>
</dbReference>
<feature type="domain" description="HTH luxR-type" evidence="4">
    <location>
        <begin position="144"/>
        <end position="209"/>
    </location>
</feature>
<dbReference type="PROSITE" id="PS50043">
    <property type="entry name" value="HTH_LUXR_2"/>
    <property type="match status" value="1"/>
</dbReference>
<name>A0ABT0MLU4_9GAMM</name>
<dbReference type="SMART" id="SM00421">
    <property type="entry name" value="HTH_LUXR"/>
    <property type="match status" value="1"/>
</dbReference>
<evidence type="ECO:0000259" key="5">
    <source>
        <dbReference type="PROSITE" id="PS50110"/>
    </source>
</evidence>
<reference evidence="6 7" key="1">
    <citation type="submission" date="2022-05" db="EMBL/GenBank/DDBJ databases">
        <title>Luteimonas sp. SX5, whole genome shotgun sequencing project.</title>
        <authorList>
            <person name="Zhao G."/>
            <person name="Shen L."/>
        </authorList>
    </citation>
    <scope>NUCLEOTIDE SEQUENCE [LARGE SCALE GENOMIC DNA]</scope>
    <source>
        <strain evidence="6 7">SX5</strain>
    </source>
</reference>
<dbReference type="RefSeq" id="WP_249475777.1">
    <property type="nucleotide sequence ID" value="NZ_JAMBEP010000004.1"/>
</dbReference>
<dbReference type="PANTHER" id="PTHR45566">
    <property type="entry name" value="HTH-TYPE TRANSCRIPTIONAL REGULATOR YHJB-RELATED"/>
    <property type="match status" value="1"/>
</dbReference>
<accession>A0ABT0MLU4</accession>
<dbReference type="PANTHER" id="PTHR45566:SF1">
    <property type="entry name" value="HTH-TYPE TRANSCRIPTIONAL REGULATOR YHJB-RELATED"/>
    <property type="match status" value="1"/>
</dbReference>
<evidence type="ECO:0000259" key="4">
    <source>
        <dbReference type="PROSITE" id="PS50043"/>
    </source>
</evidence>
<feature type="modified residue" description="4-aspartylphosphate" evidence="3">
    <location>
        <position position="62"/>
    </location>
</feature>
<dbReference type="CDD" id="cd06170">
    <property type="entry name" value="LuxR_C_like"/>
    <property type="match status" value="1"/>
</dbReference>
<dbReference type="InterPro" id="IPR058245">
    <property type="entry name" value="NreC/VraR/RcsB-like_REC"/>
</dbReference>
<gene>
    <name evidence="6" type="ORF">M2650_14575</name>
</gene>
<dbReference type="InterPro" id="IPR036388">
    <property type="entry name" value="WH-like_DNA-bd_sf"/>
</dbReference>
<dbReference type="EMBL" id="JAMBEP010000004">
    <property type="protein sequence ID" value="MCL1635852.1"/>
    <property type="molecule type" value="Genomic_DNA"/>
</dbReference>
<dbReference type="Gene3D" id="1.10.10.10">
    <property type="entry name" value="Winged helix-like DNA-binding domain superfamily/Winged helix DNA-binding domain"/>
    <property type="match status" value="1"/>
</dbReference>
<proteinExistence type="predicted"/>
<keyword evidence="1 3" id="KW-0597">Phosphoprotein</keyword>
<comment type="caution">
    <text evidence="6">The sequence shown here is derived from an EMBL/GenBank/DDBJ whole genome shotgun (WGS) entry which is preliminary data.</text>
</comment>
<organism evidence="6 7">
    <name type="scientific">Luteimonas galliterrae</name>
    <dbReference type="NCBI Taxonomy" id="2940486"/>
    <lineage>
        <taxon>Bacteria</taxon>
        <taxon>Pseudomonadati</taxon>
        <taxon>Pseudomonadota</taxon>
        <taxon>Gammaproteobacteria</taxon>
        <taxon>Lysobacterales</taxon>
        <taxon>Lysobacteraceae</taxon>
        <taxon>Luteimonas</taxon>
    </lineage>
</organism>
<evidence type="ECO:0000256" key="1">
    <source>
        <dbReference type="ARBA" id="ARBA00022553"/>
    </source>
</evidence>
<feature type="domain" description="Response regulatory" evidence="5">
    <location>
        <begin position="9"/>
        <end position="128"/>
    </location>
</feature>
<dbReference type="SMART" id="SM00448">
    <property type="entry name" value="REC"/>
    <property type="match status" value="1"/>
</dbReference>
<protein>
    <submittedName>
        <fullName evidence="6">Response regulator transcription factor</fullName>
    </submittedName>
</protein>
<dbReference type="Pfam" id="PF00196">
    <property type="entry name" value="GerE"/>
    <property type="match status" value="1"/>
</dbReference>
<evidence type="ECO:0000313" key="7">
    <source>
        <dbReference type="Proteomes" id="UP001431217"/>
    </source>
</evidence>
<evidence type="ECO:0000256" key="2">
    <source>
        <dbReference type="ARBA" id="ARBA00023125"/>
    </source>
</evidence>
<evidence type="ECO:0000256" key="3">
    <source>
        <dbReference type="PROSITE-ProRule" id="PRU00169"/>
    </source>
</evidence>
<evidence type="ECO:0000313" key="6">
    <source>
        <dbReference type="EMBL" id="MCL1635852.1"/>
    </source>
</evidence>
<dbReference type="InterPro" id="IPR011006">
    <property type="entry name" value="CheY-like_superfamily"/>
</dbReference>
<dbReference type="InterPro" id="IPR051015">
    <property type="entry name" value="EvgA-like"/>
</dbReference>
<dbReference type="InterPro" id="IPR000792">
    <property type="entry name" value="Tscrpt_reg_LuxR_C"/>
</dbReference>
<dbReference type="CDD" id="cd17535">
    <property type="entry name" value="REC_NarL-like"/>
    <property type="match status" value="1"/>
</dbReference>
<dbReference type="Proteomes" id="UP001431217">
    <property type="component" value="Unassembled WGS sequence"/>
</dbReference>
<sequence>MSKVQTPARFLIADDHPIIVVALAEMLKSALGQDRILVDSVTDSDSLIFRLQAEAWDYLVLDLHMPGRLKSVPLLQAILTMQPRLCVVIYTGVRHPCLAQTLLDMGARAFVSKSSGPQVAIEAISNVVAGDAYVDPVIDLEAAKNHPWHQLTSGERAVVIALARGENLQAIAIDSDRSYKTVTTHKYNALRKLGLRSKDELGQYLEHHGLDYLLQ</sequence>
<dbReference type="InterPro" id="IPR016032">
    <property type="entry name" value="Sig_transdc_resp-reg_C-effctor"/>
</dbReference>
<keyword evidence="7" id="KW-1185">Reference proteome</keyword>
<dbReference type="Gene3D" id="3.40.50.2300">
    <property type="match status" value="1"/>
</dbReference>